<organism evidence="1 2">
    <name type="scientific">Croceibacterium salegens</name>
    <dbReference type="NCBI Taxonomy" id="1737568"/>
    <lineage>
        <taxon>Bacteria</taxon>
        <taxon>Pseudomonadati</taxon>
        <taxon>Pseudomonadota</taxon>
        <taxon>Alphaproteobacteria</taxon>
        <taxon>Sphingomonadales</taxon>
        <taxon>Erythrobacteraceae</taxon>
        <taxon>Croceibacterium</taxon>
    </lineage>
</organism>
<evidence type="ECO:0000313" key="1">
    <source>
        <dbReference type="EMBL" id="MXO58531.1"/>
    </source>
</evidence>
<keyword evidence="2" id="KW-1185">Reference proteome</keyword>
<dbReference type="OrthoDB" id="7428745at2"/>
<comment type="caution">
    <text evidence="1">The sequence shown here is derived from an EMBL/GenBank/DDBJ whole genome shotgun (WGS) entry which is preliminary data.</text>
</comment>
<dbReference type="RefSeq" id="WP_159792077.1">
    <property type="nucleotide sequence ID" value="NZ_WTYM01000026.1"/>
</dbReference>
<dbReference type="AlphaFoldDB" id="A0A6I4SRD2"/>
<sequence>MDWVAIVTVIVGLPTVFGAGVAAYRRHLTFKERQLELTAYRADEPATHYSAQVTRLEERVRVLERIATDKGADLAAQIEDLREETKTAQKAQEELN</sequence>
<proteinExistence type="predicted"/>
<accession>A0A6I4SRD2</accession>
<evidence type="ECO:0000313" key="2">
    <source>
        <dbReference type="Proteomes" id="UP000433652"/>
    </source>
</evidence>
<protein>
    <submittedName>
        <fullName evidence="1">Uncharacterized protein</fullName>
    </submittedName>
</protein>
<dbReference type="EMBL" id="WTYM01000026">
    <property type="protein sequence ID" value="MXO58531.1"/>
    <property type="molecule type" value="Genomic_DNA"/>
</dbReference>
<reference evidence="1 2" key="1">
    <citation type="submission" date="2019-12" db="EMBL/GenBank/DDBJ databases">
        <title>Genomic-based taxomic classification of the family Erythrobacteraceae.</title>
        <authorList>
            <person name="Xu L."/>
        </authorList>
    </citation>
    <scope>NUCLEOTIDE SEQUENCE [LARGE SCALE GENOMIC DNA]</scope>
    <source>
        <strain evidence="1 2">MCCC 1K01500</strain>
    </source>
</reference>
<name>A0A6I4SRD2_9SPHN</name>
<gene>
    <name evidence="1" type="ORF">GRI89_03105</name>
</gene>
<dbReference type="Proteomes" id="UP000433652">
    <property type="component" value="Unassembled WGS sequence"/>
</dbReference>